<dbReference type="EMBL" id="CP081303">
    <property type="protein sequence ID" value="QZE15090.1"/>
    <property type="molecule type" value="Genomic_DNA"/>
</dbReference>
<evidence type="ECO:0000313" key="1">
    <source>
        <dbReference type="EMBL" id="QZE15090.1"/>
    </source>
</evidence>
<keyword evidence="2" id="KW-1185">Reference proteome</keyword>
<reference evidence="1" key="1">
    <citation type="submission" date="2021-08" db="EMBL/GenBank/DDBJ databases">
        <title>Novel anaerobic bacterium isolated from sea squirt in East Sea, Republic of Korea.</title>
        <authorList>
            <person name="Nguyen T.H."/>
            <person name="Li Z."/>
            <person name="Lee Y.-J."/>
            <person name="Ko J."/>
            <person name="Kim S.-G."/>
        </authorList>
    </citation>
    <scope>NUCLEOTIDE SEQUENCE</scope>
    <source>
        <strain evidence="1">KCTC 25031</strain>
    </source>
</reference>
<gene>
    <name evidence="1" type="ORF">K4L44_04480</name>
</gene>
<evidence type="ECO:0000313" key="2">
    <source>
        <dbReference type="Proteomes" id="UP000826212"/>
    </source>
</evidence>
<proteinExistence type="predicted"/>
<organism evidence="1 2">
    <name type="scientific">Halosquirtibacter laminarini</name>
    <dbReference type="NCBI Taxonomy" id="3374600"/>
    <lineage>
        <taxon>Bacteria</taxon>
        <taxon>Pseudomonadati</taxon>
        <taxon>Bacteroidota</taxon>
        <taxon>Bacteroidia</taxon>
        <taxon>Marinilabiliales</taxon>
        <taxon>Prolixibacteraceae</taxon>
        <taxon>Halosquirtibacter</taxon>
    </lineage>
</organism>
<dbReference type="Proteomes" id="UP000826212">
    <property type="component" value="Chromosome"/>
</dbReference>
<sequence>MKFRYTILIAALIFSLVGCNDFLDTDNLYQKSLDNFYQTPTDIEEAMGGVYNALYVGGISSNEHVTANLLSDLMFSGGGPDDKLAKNIDGFNDPDEDTYKDLWVETYNGIYRCNAIIEKASTTDFTSFFKTEQASTDFKNQSVGEAYFMRGFLLFRAAKFFGGMPLILSTDAPRNVDRATFTETFSQIASDFKTASDMLPRDNALDISIDRYGHANVWVAKAYLARVYMFYTGYMTNIEKSATDVLPLVSEGELTKQMTVDALDDIIANSGYELASDFRNLWPYSYVNEAAGKDVLPWAANAGLSWVGQDGPHSSIGTGNKEVMFAQRFAFGNWDWDKGQSYNNRVCLYFGVRENSMVPFGQGWGWGTVNPMLYDQWDDSDTRKKGSILELGDADQGTDSYKGDVGDQETGYFNKKYTTLQHDGEDGVKGLFYYLYDMDNGDPLQLWAAQDFYYLRFADILLMQSELTETNVGLNRVRERAGLDAIAYSLDVLKEERMHEFAFEGIRWFDLVRWGDVEKAGANYFQRNIPISNMGVESVYNVTYRPETKGLLPIPESEIRLSNGVYKQNPGW</sequence>
<accession>A0AC61NKG7</accession>
<name>A0AC61NKG7_9BACT</name>
<protein>
    <submittedName>
        <fullName evidence="1">RagB/SusD family nutrient uptake outer membrane protein</fullName>
    </submittedName>
</protein>